<evidence type="ECO:0000256" key="1">
    <source>
        <dbReference type="SAM" id="Coils"/>
    </source>
</evidence>
<protein>
    <submittedName>
        <fullName evidence="3">Uncharacterized protein</fullName>
    </submittedName>
</protein>
<proteinExistence type="predicted"/>
<evidence type="ECO:0000313" key="4">
    <source>
        <dbReference type="Proteomes" id="UP000015545"/>
    </source>
</evidence>
<keyword evidence="2" id="KW-1133">Transmembrane helix</keyword>
<keyword evidence="4" id="KW-1185">Reference proteome</keyword>
<organism evidence="3 4">
    <name type="scientific">Pseudomonas phage PaBG</name>
    <dbReference type="NCBI Taxonomy" id="1335230"/>
    <lineage>
        <taxon>Viruses</taxon>
        <taxon>Duplodnaviria</taxon>
        <taxon>Heunggongvirae</taxon>
        <taxon>Uroviricota</taxon>
        <taxon>Caudoviricetes</taxon>
        <taxon>Baikalvirus</taxon>
        <taxon>Baikalvirus PaBG</taxon>
    </lineage>
</organism>
<dbReference type="RefSeq" id="YP_008433577.1">
    <property type="nucleotide sequence ID" value="NC_022096.1"/>
</dbReference>
<dbReference type="Gene3D" id="1.20.58.220">
    <property type="entry name" value="Phosphate transport system protein phou homolog 2, domain 2"/>
    <property type="match status" value="1"/>
</dbReference>
<dbReference type="Proteomes" id="UP000015545">
    <property type="component" value="Segment"/>
</dbReference>
<evidence type="ECO:0000256" key="2">
    <source>
        <dbReference type="SAM" id="Phobius"/>
    </source>
</evidence>
<dbReference type="EMBL" id="KF147891">
    <property type="protein sequence ID" value="AGS82130.1"/>
    <property type="molecule type" value="Genomic_DNA"/>
</dbReference>
<name>S5VZR2_9CAUD</name>
<keyword evidence="1" id="KW-0175">Coiled coil</keyword>
<feature type="coiled-coil region" evidence="1">
    <location>
        <begin position="106"/>
        <end position="162"/>
    </location>
</feature>
<sequence length="183" mass="20375">MDSINTIFSSPLPVAISAVIAVACLAGYWFFVIPLLDEVKTLRETNSSMQQKMGDEFELQKANVQRFMQELAASLQSQQNITELVSTVSSLKLAVEHQTTALSGSLERMFEDVQEALERLTSALNQTSETSTRKHDEIRREVERLGRLLEQLTRQVADISDKQSQVAGVLTGMSIAKNMNRGL</sequence>
<feature type="transmembrane region" description="Helical" evidence="2">
    <location>
        <begin position="12"/>
        <end position="36"/>
    </location>
</feature>
<accession>S5VZR2</accession>
<keyword evidence="2" id="KW-0812">Transmembrane</keyword>
<evidence type="ECO:0000313" key="3">
    <source>
        <dbReference type="EMBL" id="AGS82130.1"/>
    </source>
</evidence>
<dbReference type="InterPro" id="IPR038078">
    <property type="entry name" value="PhoU-like_sf"/>
</dbReference>
<keyword evidence="2" id="KW-0472">Membrane</keyword>
<dbReference type="KEGG" id="vg:16574932"/>
<gene>
    <name evidence="3" type="ORF">PaBG_00247</name>
</gene>
<reference evidence="3 4" key="1">
    <citation type="journal article" date="2014" name="Genome Announc.">
        <title>Complete Genome Sequence of the Novel Giant Pseudomonas Phage PaBG.</title>
        <authorList>
            <person name="Sykilinda N.N."/>
            <person name="Bondar A.A."/>
            <person name="Gorshkova A.S."/>
            <person name="Kurochkina L.P."/>
            <person name="Kulikov E.E."/>
            <person name="Shneider M.M."/>
            <person name="Kadykov V.A."/>
            <person name="Solovjeva N.V."/>
            <person name="Kabilov M.R."/>
            <person name="Mesyanzhinov V.V."/>
            <person name="Vlassov V.V."/>
            <person name="Drukker V.V."/>
            <person name="Miroshnikov K.A."/>
        </authorList>
    </citation>
    <scope>NUCLEOTIDE SEQUENCE [LARGE SCALE GENOMIC DNA]</scope>
</reference>